<comment type="caution">
    <text evidence="13">The sequence shown here is derived from an EMBL/GenBank/DDBJ whole genome shotgun (WGS) entry which is preliminary data.</text>
</comment>
<evidence type="ECO:0000313" key="13">
    <source>
        <dbReference type="EMBL" id="MFD3004081.1"/>
    </source>
</evidence>
<dbReference type="Proteomes" id="UP001597641">
    <property type="component" value="Unassembled WGS sequence"/>
</dbReference>
<evidence type="ECO:0000259" key="12">
    <source>
        <dbReference type="Pfam" id="PF00593"/>
    </source>
</evidence>
<protein>
    <submittedName>
        <fullName evidence="13">TonB-dependent receptor plug domain-containing protein</fullName>
    </submittedName>
</protein>
<proteinExistence type="inferred from homology"/>
<keyword evidence="9 10" id="KW-0998">Cell outer membrane</keyword>
<evidence type="ECO:0000256" key="7">
    <source>
        <dbReference type="ARBA" id="ARBA00023136"/>
    </source>
</evidence>
<evidence type="ECO:0000256" key="2">
    <source>
        <dbReference type="ARBA" id="ARBA00022448"/>
    </source>
</evidence>
<keyword evidence="3 10" id="KW-1134">Transmembrane beta strand</keyword>
<name>A0ABW6C2L0_9BACT</name>
<keyword evidence="2 10" id="KW-0813">Transport</keyword>
<feature type="non-terminal residue" evidence="13">
    <location>
        <position position="218"/>
    </location>
</feature>
<organism evidence="13 14">
    <name type="scientific">Pontibacter toksunensis</name>
    <dbReference type="NCBI Taxonomy" id="1332631"/>
    <lineage>
        <taxon>Bacteria</taxon>
        <taxon>Pseudomonadati</taxon>
        <taxon>Bacteroidota</taxon>
        <taxon>Cytophagia</taxon>
        <taxon>Cytophagales</taxon>
        <taxon>Hymenobacteraceae</taxon>
        <taxon>Pontibacter</taxon>
    </lineage>
</organism>
<dbReference type="InterPro" id="IPR039426">
    <property type="entry name" value="TonB-dep_rcpt-like"/>
</dbReference>
<dbReference type="RefSeq" id="WP_377492715.1">
    <property type="nucleotide sequence ID" value="NZ_JBHUOX010000110.1"/>
</dbReference>
<evidence type="ECO:0000256" key="3">
    <source>
        <dbReference type="ARBA" id="ARBA00022452"/>
    </source>
</evidence>
<evidence type="ECO:0000256" key="5">
    <source>
        <dbReference type="ARBA" id="ARBA00022729"/>
    </source>
</evidence>
<keyword evidence="14" id="KW-1185">Reference proteome</keyword>
<evidence type="ECO:0000256" key="1">
    <source>
        <dbReference type="ARBA" id="ARBA00004571"/>
    </source>
</evidence>
<evidence type="ECO:0000256" key="8">
    <source>
        <dbReference type="ARBA" id="ARBA00023170"/>
    </source>
</evidence>
<comment type="similarity">
    <text evidence="10">Belongs to the TonB-dependent receptor family.</text>
</comment>
<dbReference type="Pfam" id="PF00593">
    <property type="entry name" value="TonB_dep_Rec_b-barrel"/>
    <property type="match status" value="1"/>
</dbReference>
<evidence type="ECO:0000256" key="6">
    <source>
        <dbReference type="ARBA" id="ARBA00023077"/>
    </source>
</evidence>
<keyword evidence="6" id="KW-0798">TonB box</keyword>
<reference evidence="14" key="1">
    <citation type="journal article" date="2019" name="Int. J. Syst. Evol. Microbiol.">
        <title>The Global Catalogue of Microorganisms (GCM) 10K type strain sequencing project: providing services to taxonomists for standard genome sequencing and annotation.</title>
        <authorList>
            <consortium name="The Broad Institute Genomics Platform"/>
            <consortium name="The Broad Institute Genome Sequencing Center for Infectious Disease"/>
            <person name="Wu L."/>
            <person name="Ma J."/>
        </authorList>
    </citation>
    <scope>NUCLEOTIDE SEQUENCE [LARGE SCALE GENOMIC DNA]</scope>
    <source>
        <strain evidence="14">KCTC 23984</strain>
    </source>
</reference>
<keyword evidence="7 10" id="KW-0472">Membrane</keyword>
<evidence type="ECO:0000256" key="10">
    <source>
        <dbReference type="PROSITE-ProRule" id="PRU01360"/>
    </source>
</evidence>
<accession>A0ABW6C2L0</accession>
<dbReference type="InterPro" id="IPR000531">
    <property type="entry name" value="Beta-barrel_TonB"/>
</dbReference>
<feature type="region of interest" description="Disordered" evidence="11">
    <location>
        <begin position="1"/>
        <end position="21"/>
    </location>
</feature>
<comment type="subcellular location">
    <subcellularLocation>
        <location evidence="1 10">Cell outer membrane</location>
        <topology evidence="1 10">Multi-pass membrane protein</topology>
    </subcellularLocation>
</comment>
<dbReference type="EMBL" id="JBHUOX010000110">
    <property type="protein sequence ID" value="MFD3004081.1"/>
    <property type="molecule type" value="Genomic_DNA"/>
</dbReference>
<sequence>YYDDNTPATASPDTLDPGNQPDRTWLPGIFVQDEISLSQQHKLLLGMRYDYNSRHGDILTPRLAYKWAPNDNNILRLNAGTGFRVVNLFTEEHAALTGSRIVDVQEELDPEKSYNVNVNYIKKIVAGNSAFVGFDATAWYTYFNNRIIADYDTDPNRIIYANLEGHAVTQGITLNLDVELLNGLKVIAGGTYMDVYSKEEDESGSMMKQRQVLTERWT</sequence>
<feature type="non-terminal residue" evidence="13">
    <location>
        <position position="1"/>
    </location>
</feature>
<dbReference type="PROSITE" id="PS52016">
    <property type="entry name" value="TONB_DEPENDENT_REC_3"/>
    <property type="match status" value="1"/>
</dbReference>
<keyword evidence="4 10" id="KW-0812">Transmembrane</keyword>
<keyword evidence="8 13" id="KW-0675">Receptor</keyword>
<feature type="domain" description="TonB-dependent receptor-like beta-barrel" evidence="12">
    <location>
        <begin position="5"/>
        <end position="195"/>
    </location>
</feature>
<evidence type="ECO:0000256" key="11">
    <source>
        <dbReference type="SAM" id="MobiDB-lite"/>
    </source>
</evidence>
<gene>
    <name evidence="13" type="ORF">ACFS7Z_27265</name>
</gene>
<dbReference type="Gene3D" id="2.40.170.20">
    <property type="entry name" value="TonB-dependent receptor, beta-barrel domain"/>
    <property type="match status" value="1"/>
</dbReference>
<evidence type="ECO:0000313" key="14">
    <source>
        <dbReference type="Proteomes" id="UP001597641"/>
    </source>
</evidence>
<keyword evidence="5" id="KW-0732">Signal</keyword>
<dbReference type="InterPro" id="IPR036942">
    <property type="entry name" value="Beta-barrel_TonB_sf"/>
</dbReference>
<dbReference type="PANTHER" id="PTHR30069:SF29">
    <property type="entry name" value="HEMOGLOBIN AND HEMOGLOBIN-HAPTOGLOBIN-BINDING PROTEIN 1-RELATED"/>
    <property type="match status" value="1"/>
</dbReference>
<evidence type="ECO:0000256" key="4">
    <source>
        <dbReference type="ARBA" id="ARBA00022692"/>
    </source>
</evidence>
<dbReference type="PANTHER" id="PTHR30069">
    <property type="entry name" value="TONB-DEPENDENT OUTER MEMBRANE RECEPTOR"/>
    <property type="match status" value="1"/>
</dbReference>
<dbReference type="SUPFAM" id="SSF56935">
    <property type="entry name" value="Porins"/>
    <property type="match status" value="1"/>
</dbReference>
<feature type="compositionally biased region" description="Polar residues" evidence="11">
    <location>
        <begin position="1"/>
        <end position="12"/>
    </location>
</feature>
<evidence type="ECO:0000256" key="9">
    <source>
        <dbReference type="ARBA" id="ARBA00023237"/>
    </source>
</evidence>